<dbReference type="PANTHER" id="PTHR47331:SF5">
    <property type="entry name" value="RIBONUCLEASE H"/>
    <property type="match status" value="1"/>
</dbReference>
<dbReference type="AlphaFoldDB" id="A0A8J2NRJ3"/>
<dbReference type="PANTHER" id="PTHR47331">
    <property type="entry name" value="PHD-TYPE DOMAIN-CONTAINING PROTEIN"/>
    <property type="match status" value="1"/>
</dbReference>
<sequence length="566" mass="65017">MILLGQDNYQLIAPSEIIKGPKNCPVMTKTELGWLVHGPLYPYRHREQMETVHYHQDPQQPIEDMQKLMHNYFAIEALGVRAPPPLQSCEDKRATEILAKTTSRIDGRFQTGLLWKEENVHLPESRVAATKRLRSIEKRMDRDRKFAEEYSSKMEHFFKQNYARAVIEEELAIGGSRLWFLPHFAVFNPKKPGKLRLVFDCAARSQGTSLNDVLITGPDYLTSLPKNLFNFRSRPIALTGDIKEMYPQIKIIPRDQFSQCFLWRGMERESEPKIYMMTSMMFGTKSSPCSAQYIKNINAQEFSDRFPEAANAIINYHYMDNYLDSFSTVSEAKSRYEEVFKIHQQGGFQMCGWSSNSKELISHIPPELTTLDKKDWSIDTEIPAERILGMVWNPNVDTFTYDLSFYKVRPEILSQAEVPTKRDVCKVVMAIFDPLGLVSHLTIPGKMVLQEIWKSKTDWDEPIKHELAVQWGEFMKNLQKIAKISIPRCYLENTATLTNYHLHIFSDASAKAYATVAYLVTNFGNLSDVVHQGEVGCERRHMDEGSGIFEVALIGVANRISGRNST</sequence>
<evidence type="ECO:0000313" key="1">
    <source>
        <dbReference type="EMBL" id="CAG7718818.1"/>
    </source>
</evidence>
<keyword evidence="2" id="KW-1185">Reference proteome</keyword>
<dbReference type="Proteomes" id="UP000708208">
    <property type="component" value="Unassembled WGS sequence"/>
</dbReference>
<gene>
    <name evidence="1" type="ORF">AFUS01_LOCUS8187</name>
</gene>
<comment type="caution">
    <text evidence="1">The sequence shown here is derived from an EMBL/GenBank/DDBJ whole genome shotgun (WGS) entry which is preliminary data.</text>
</comment>
<protein>
    <submittedName>
        <fullName evidence="1">Uncharacterized protein</fullName>
    </submittedName>
</protein>
<dbReference type="Pfam" id="PF05380">
    <property type="entry name" value="Peptidase_A17"/>
    <property type="match status" value="1"/>
</dbReference>
<dbReference type="InterPro" id="IPR008042">
    <property type="entry name" value="Retrotrans_Pao"/>
</dbReference>
<name>A0A8J2NRJ3_9HEXA</name>
<dbReference type="OrthoDB" id="5983986at2759"/>
<dbReference type="EMBL" id="CAJVCH010056210">
    <property type="protein sequence ID" value="CAG7718818.1"/>
    <property type="molecule type" value="Genomic_DNA"/>
</dbReference>
<accession>A0A8J2NRJ3</accession>
<reference evidence="1" key="1">
    <citation type="submission" date="2021-06" db="EMBL/GenBank/DDBJ databases">
        <authorList>
            <person name="Hodson N. C."/>
            <person name="Mongue J. A."/>
            <person name="Jaron S. K."/>
        </authorList>
    </citation>
    <scope>NUCLEOTIDE SEQUENCE</scope>
</reference>
<organism evidence="1 2">
    <name type="scientific">Allacma fusca</name>
    <dbReference type="NCBI Taxonomy" id="39272"/>
    <lineage>
        <taxon>Eukaryota</taxon>
        <taxon>Metazoa</taxon>
        <taxon>Ecdysozoa</taxon>
        <taxon>Arthropoda</taxon>
        <taxon>Hexapoda</taxon>
        <taxon>Collembola</taxon>
        <taxon>Symphypleona</taxon>
        <taxon>Sminthuridae</taxon>
        <taxon>Allacma</taxon>
    </lineage>
</organism>
<proteinExistence type="predicted"/>
<evidence type="ECO:0000313" key="2">
    <source>
        <dbReference type="Proteomes" id="UP000708208"/>
    </source>
</evidence>
<dbReference type="CDD" id="cd01644">
    <property type="entry name" value="RT_pepA17"/>
    <property type="match status" value="1"/>
</dbReference>